<dbReference type="OrthoDB" id="3261349at2759"/>
<dbReference type="Pfam" id="PF20151">
    <property type="entry name" value="DUF6533"/>
    <property type="match status" value="1"/>
</dbReference>
<feature type="transmembrane region" description="Helical" evidence="1">
    <location>
        <begin position="113"/>
        <end position="133"/>
    </location>
</feature>
<feature type="domain" description="DUF6533" evidence="2">
    <location>
        <begin position="10"/>
        <end position="55"/>
    </location>
</feature>
<keyword evidence="4" id="KW-1185">Reference proteome</keyword>
<dbReference type="EMBL" id="JACAZI010000010">
    <property type="protein sequence ID" value="KAF7350295.1"/>
    <property type="molecule type" value="Genomic_DNA"/>
</dbReference>
<feature type="transmembrane region" description="Helical" evidence="1">
    <location>
        <begin position="83"/>
        <end position="101"/>
    </location>
</feature>
<keyword evidence="1" id="KW-0812">Transmembrane</keyword>
<name>A0A8H6XXV8_9AGAR</name>
<organism evidence="3 4">
    <name type="scientific">Mycena venus</name>
    <dbReference type="NCBI Taxonomy" id="2733690"/>
    <lineage>
        <taxon>Eukaryota</taxon>
        <taxon>Fungi</taxon>
        <taxon>Dikarya</taxon>
        <taxon>Basidiomycota</taxon>
        <taxon>Agaricomycotina</taxon>
        <taxon>Agaricomycetes</taxon>
        <taxon>Agaricomycetidae</taxon>
        <taxon>Agaricales</taxon>
        <taxon>Marasmiineae</taxon>
        <taxon>Mycenaceae</taxon>
        <taxon>Mycena</taxon>
    </lineage>
</organism>
<feature type="transmembrane region" description="Helical" evidence="1">
    <location>
        <begin position="162"/>
        <end position="182"/>
    </location>
</feature>
<reference evidence="3" key="1">
    <citation type="submission" date="2020-05" db="EMBL/GenBank/DDBJ databases">
        <title>Mycena genomes resolve the evolution of fungal bioluminescence.</title>
        <authorList>
            <person name="Tsai I.J."/>
        </authorList>
    </citation>
    <scope>NUCLEOTIDE SEQUENCE</scope>
    <source>
        <strain evidence="3">CCC161011</strain>
    </source>
</reference>
<feature type="transmembrane region" description="Helical" evidence="1">
    <location>
        <begin position="7"/>
        <end position="25"/>
    </location>
</feature>
<evidence type="ECO:0000259" key="2">
    <source>
        <dbReference type="Pfam" id="PF20151"/>
    </source>
</evidence>
<keyword evidence="1" id="KW-0472">Membrane</keyword>
<dbReference type="Proteomes" id="UP000620124">
    <property type="component" value="Unassembled WGS sequence"/>
</dbReference>
<sequence length="314" mass="34965">MAPGSEISRYLVFIPFSILVFDYALTFSDEVARYWGTRLTCGTALFYINRYTALFGTAPILAEMLLTTTDPSKTAMCDGFQEYHKYLALLSQILVAVMLIMRTYALYERSKRILALTVFVTVSAIAFALFMILSGTSQDTLDAHLQSFGCPSPTPHDSNIRIAAAWSGMLVFDITIFLLTVYKALRYETRSGSLFSVLFRDGSLYFGIMIVANAANIGTYTMGGPIISGTGTTVVNALSSVMRSRLMLNLRDPKILRLTQRTRTTRGGFTTTTHNQPAITTLMDPYMGTAIDADSMWISEEEGIERSDYEMHEM</sequence>
<evidence type="ECO:0000313" key="3">
    <source>
        <dbReference type="EMBL" id="KAF7350295.1"/>
    </source>
</evidence>
<protein>
    <recommendedName>
        <fullName evidence="2">DUF6533 domain-containing protein</fullName>
    </recommendedName>
</protein>
<dbReference type="AlphaFoldDB" id="A0A8H6XXV8"/>
<dbReference type="InterPro" id="IPR045340">
    <property type="entry name" value="DUF6533"/>
</dbReference>
<evidence type="ECO:0000256" key="1">
    <source>
        <dbReference type="SAM" id="Phobius"/>
    </source>
</evidence>
<accession>A0A8H6XXV8</accession>
<comment type="caution">
    <text evidence="3">The sequence shown here is derived from an EMBL/GenBank/DDBJ whole genome shotgun (WGS) entry which is preliminary data.</text>
</comment>
<gene>
    <name evidence="3" type="ORF">MVEN_01333500</name>
</gene>
<proteinExistence type="predicted"/>
<evidence type="ECO:0000313" key="4">
    <source>
        <dbReference type="Proteomes" id="UP000620124"/>
    </source>
</evidence>
<feature type="transmembrane region" description="Helical" evidence="1">
    <location>
        <begin position="194"/>
        <end position="214"/>
    </location>
</feature>
<keyword evidence="1" id="KW-1133">Transmembrane helix</keyword>